<dbReference type="Pfam" id="PF01151">
    <property type="entry name" value="ELO"/>
    <property type="match status" value="1"/>
</dbReference>
<keyword evidence="7 10" id="KW-0443">Lipid metabolism</keyword>
<dbReference type="GeneID" id="118420714"/>
<dbReference type="GO" id="GO:0019367">
    <property type="term" value="P:fatty acid elongation, saturated fatty acid"/>
    <property type="evidence" value="ECO:0000318"/>
    <property type="project" value="GO_Central"/>
</dbReference>
<proteinExistence type="inferred from homology"/>
<feature type="transmembrane region" description="Helical" evidence="10">
    <location>
        <begin position="141"/>
        <end position="161"/>
    </location>
</feature>
<gene>
    <name evidence="12" type="primary">LOC118420714</name>
</gene>
<evidence type="ECO:0000256" key="9">
    <source>
        <dbReference type="ARBA" id="ARBA00023160"/>
    </source>
</evidence>
<sequence length="269" mass="31060">MASLNESDIPFPFPLTQFEAGVDAVSLQRWFKTIWPWCFPCSAAYVLLVFGGRRLMRAREPFRLRLPLVLWNLAMALFSTVGALRYVPPLLYTVRHQGFLRSVCEQHYTRPVTGLWSALYIFSKLVEFGDTSFIVLRKRPLIFLHWYHHVLTCIYSWYGLAHLVAPARYYGAMNFCIHSLMYSYYAVRAAGFRLPKGLSMVITLLQIVQMVAGLLIAVVAHLAFRAGEPCDWSLFDSLLTGLMYGSYFFLFVNFFHKSYVSRSSRSKKE</sequence>
<comment type="subcellular location">
    <subcellularLocation>
        <location evidence="1">Membrane</location>
        <topology evidence="1">Multi-pass membrane protein</topology>
    </subcellularLocation>
</comment>
<feature type="transmembrane region" description="Helical" evidence="10">
    <location>
        <begin position="34"/>
        <end position="56"/>
    </location>
</feature>
<keyword evidence="9 10" id="KW-0275">Fatty acid biosynthesis</keyword>
<dbReference type="RefSeq" id="XP_035683562.1">
    <property type="nucleotide sequence ID" value="XM_035827669.1"/>
</dbReference>
<dbReference type="InterPro" id="IPR030457">
    <property type="entry name" value="ELO_CS"/>
</dbReference>
<keyword evidence="11" id="KW-1185">Reference proteome</keyword>
<comment type="similarity">
    <text evidence="10">Belongs to the ELO family.</text>
</comment>
<dbReference type="GO" id="GO:0030148">
    <property type="term" value="P:sphingolipid biosynthetic process"/>
    <property type="evidence" value="ECO:0000318"/>
    <property type="project" value="GO_Central"/>
</dbReference>
<dbReference type="GO" id="GO:0034625">
    <property type="term" value="P:fatty acid elongation, monounsaturated fatty acid"/>
    <property type="evidence" value="ECO:0000318"/>
    <property type="project" value="GO_Central"/>
</dbReference>
<reference evidence="11" key="1">
    <citation type="journal article" date="2020" name="Nat. Ecol. Evol.">
        <title>Deeply conserved synteny resolves early events in vertebrate evolution.</title>
        <authorList>
            <person name="Simakov O."/>
            <person name="Marletaz F."/>
            <person name="Yue J.X."/>
            <person name="O'Connell B."/>
            <person name="Jenkins J."/>
            <person name="Brandt A."/>
            <person name="Calef R."/>
            <person name="Tung C.H."/>
            <person name="Huang T.K."/>
            <person name="Schmutz J."/>
            <person name="Satoh N."/>
            <person name="Yu J.K."/>
            <person name="Putnam N.H."/>
            <person name="Green R.E."/>
            <person name="Rokhsar D.S."/>
        </authorList>
    </citation>
    <scope>NUCLEOTIDE SEQUENCE [LARGE SCALE GENOMIC DNA]</scope>
    <source>
        <strain evidence="11">S238N-H82</strain>
    </source>
</reference>
<protein>
    <recommendedName>
        <fullName evidence="10">Elongation of very long chain fatty acids protein</fullName>
        <ecNumber evidence="10">2.3.1.199</ecNumber>
    </recommendedName>
    <alternativeName>
        <fullName evidence="10">Very-long-chain 3-oxoacyl-CoA synthase</fullName>
    </alternativeName>
</protein>
<reference evidence="12" key="2">
    <citation type="submission" date="2025-08" db="UniProtKB">
        <authorList>
            <consortium name="RefSeq"/>
        </authorList>
    </citation>
    <scope>IDENTIFICATION</scope>
    <source>
        <strain evidence="12">S238N-H82</strain>
        <tissue evidence="12">Testes</tissue>
    </source>
</reference>
<keyword evidence="3 10" id="KW-0808">Transferase</keyword>
<dbReference type="KEGG" id="bfo:118420714"/>
<feature type="transmembrane region" description="Helical" evidence="10">
    <location>
        <begin position="234"/>
        <end position="255"/>
    </location>
</feature>
<dbReference type="GO" id="GO:0009922">
    <property type="term" value="F:fatty acid elongase activity"/>
    <property type="evidence" value="ECO:0000318"/>
    <property type="project" value="GO_Central"/>
</dbReference>
<dbReference type="Proteomes" id="UP000001554">
    <property type="component" value="Chromosome 8"/>
</dbReference>
<name>A0A9J7LJC8_BRAFL</name>
<evidence type="ECO:0000256" key="3">
    <source>
        <dbReference type="ARBA" id="ARBA00022679"/>
    </source>
</evidence>
<dbReference type="PROSITE" id="PS01188">
    <property type="entry name" value="ELO"/>
    <property type="match status" value="1"/>
</dbReference>
<dbReference type="EC" id="2.3.1.199" evidence="10"/>
<comment type="catalytic activity">
    <reaction evidence="10">
        <text>a very-long-chain acyl-CoA + malonyl-CoA + H(+) = a very-long-chain 3-oxoacyl-CoA + CO2 + CoA</text>
        <dbReference type="Rhea" id="RHEA:32727"/>
        <dbReference type="ChEBI" id="CHEBI:15378"/>
        <dbReference type="ChEBI" id="CHEBI:16526"/>
        <dbReference type="ChEBI" id="CHEBI:57287"/>
        <dbReference type="ChEBI" id="CHEBI:57384"/>
        <dbReference type="ChEBI" id="CHEBI:90725"/>
        <dbReference type="ChEBI" id="CHEBI:90736"/>
        <dbReference type="EC" id="2.3.1.199"/>
    </reaction>
</comment>
<dbReference type="AlphaFoldDB" id="A0A9J7LJC8"/>
<evidence type="ECO:0000313" key="11">
    <source>
        <dbReference type="Proteomes" id="UP000001554"/>
    </source>
</evidence>
<keyword evidence="8 10" id="KW-0472">Membrane</keyword>
<keyword evidence="4 10" id="KW-0812">Transmembrane</keyword>
<dbReference type="GO" id="GO:0034626">
    <property type="term" value="P:fatty acid elongation, polyunsaturated fatty acid"/>
    <property type="evidence" value="ECO:0000318"/>
    <property type="project" value="GO_Central"/>
</dbReference>
<evidence type="ECO:0000256" key="7">
    <source>
        <dbReference type="ARBA" id="ARBA00023098"/>
    </source>
</evidence>
<keyword evidence="2 10" id="KW-0444">Lipid biosynthesis</keyword>
<evidence type="ECO:0000256" key="2">
    <source>
        <dbReference type="ARBA" id="ARBA00022516"/>
    </source>
</evidence>
<dbReference type="PANTHER" id="PTHR11157:SF17">
    <property type="entry name" value="ELONGATION OF VERY LONG CHAIN FATTY ACIDS PROTEIN 6"/>
    <property type="match status" value="1"/>
</dbReference>
<dbReference type="OMA" id="IFGIQHF"/>
<evidence type="ECO:0000256" key="6">
    <source>
        <dbReference type="ARBA" id="ARBA00022989"/>
    </source>
</evidence>
<evidence type="ECO:0000256" key="4">
    <source>
        <dbReference type="ARBA" id="ARBA00022692"/>
    </source>
</evidence>
<organism evidence="11 12">
    <name type="scientific">Branchiostoma floridae</name>
    <name type="common">Florida lancelet</name>
    <name type="synonym">Amphioxus</name>
    <dbReference type="NCBI Taxonomy" id="7739"/>
    <lineage>
        <taxon>Eukaryota</taxon>
        <taxon>Metazoa</taxon>
        <taxon>Chordata</taxon>
        <taxon>Cephalochordata</taxon>
        <taxon>Leptocardii</taxon>
        <taxon>Amphioxiformes</taxon>
        <taxon>Branchiostomatidae</taxon>
        <taxon>Branchiostoma</taxon>
    </lineage>
</organism>
<evidence type="ECO:0000256" key="5">
    <source>
        <dbReference type="ARBA" id="ARBA00022832"/>
    </source>
</evidence>
<dbReference type="OrthoDB" id="10259681at2759"/>
<feature type="transmembrane region" description="Helical" evidence="10">
    <location>
        <begin position="108"/>
        <end position="129"/>
    </location>
</feature>
<keyword evidence="6 10" id="KW-1133">Transmembrane helix</keyword>
<feature type="transmembrane region" description="Helical" evidence="10">
    <location>
        <begin position="68"/>
        <end position="88"/>
    </location>
</feature>
<evidence type="ECO:0000256" key="8">
    <source>
        <dbReference type="ARBA" id="ARBA00023136"/>
    </source>
</evidence>
<dbReference type="GO" id="GO:0042761">
    <property type="term" value="P:very long-chain fatty acid biosynthetic process"/>
    <property type="evidence" value="ECO:0000318"/>
    <property type="project" value="GO_Central"/>
</dbReference>
<keyword evidence="5 10" id="KW-0276">Fatty acid metabolism</keyword>
<feature type="transmembrane region" description="Helical" evidence="10">
    <location>
        <begin position="167"/>
        <end position="187"/>
    </location>
</feature>
<feature type="transmembrane region" description="Helical" evidence="10">
    <location>
        <begin position="199"/>
        <end position="222"/>
    </location>
</feature>
<accession>A0A9J7LJC8</accession>
<evidence type="ECO:0000313" key="12">
    <source>
        <dbReference type="RefSeq" id="XP_035683562.1"/>
    </source>
</evidence>
<dbReference type="InterPro" id="IPR002076">
    <property type="entry name" value="ELO_fam"/>
</dbReference>
<dbReference type="PANTHER" id="PTHR11157">
    <property type="entry name" value="FATTY ACID ACYL TRANSFERASE-RELATED"/>
    <property type="match status" value="1"/>
</dbReference>
<dbReference type="GO" id="GO:0005789">
    <property type="term" value="C:endoplasmic reticulum membrane"/>
    <property type="evidence" value="ECO:0000318"/>
    <property type="project" value="GO_Central"/>
</dbReference>
<evidence type="ECO:0000256" key="10">
    <source>
        <dbReference type="RuleBase" id="RU361115"/>
    </source>
</evidence>
<evidence type="ECO:0000256" key="1">
    <source>
        <dbReference type="ARBA" id="ARBA00004141"/>
    </source>
</evidence>